<accession>A0A0X3VIE7</accession>
<protein>
    <recommendedName>
        <fullName evidence="2">FAD dependent oxidoreductase domain-containing protein</fullName>
    </recommendedName>
</protein>
<proteinExistence type="predicted"/>
<reference evidence="4" key="1">
    <citation type="submission" date="2015-10" db="EMBL/GenBank/DDBJ databases">
        <authorList>
            <person name="Ju K.-S."/>
            <person name="Doroghazi J.R."/>
            <person name="Metcalf W.W."/>
        </authorList>
    </citation>
    <scope>NUCLEOTIDE SEQUENCE [LARGE SCALE GENOMIC DNA]</scope>
    <source>
        <strain evidence="4">NRRL F-8817</strain>
    </source>
</reference>
<evidence type="ECO:0000313" key="3">
    <source>
        <dbReference type="EMBL" id="KUL44553.1"/>
    </source>
</evidence>
<dbReference type="SUPFAM" id="SSF54373">
    <property type="entry name" value="FAD-linked reductases, C-terminal domain"/>
    <property type="match status" value="1"/>
</dbReference>
<organism evidence="3 4">
    <name type="scientific">Streptomyces violaceusniger</name>
    <dbReference type="NCBI Taxonomy" id="68280"/>
    <lineage>
        <taxon>Bacteria</taxon>
        <taxon>Bacillati</taxon>
        <taxon>Actinomycetota</taxon>
        <taxon>Actinomycetes</taxon>
        <taxon>Kitasatosporales</taxon>
        <taxon>Streptomycetaceae</taxon>
        <taxon>Streptomyces</taxon>
        <taxon>Streptomyces violaceusniger group</taxon>
    </lineage>
</organism>
<gene>
    <name evidence="3" type="ORF">ADL28_40065</name>
</gene>
<dbReference type="OrthoDB" id="9806257at2"/>
<dbReference type="Gene3D" id="3.50.50.60">
    <property type="entry name" value="FAD/NAD(P)-binding domain"/>
    <property type="match status" value="1"/>
</dbReference>
<dbReference type="Proteomes" id="UP000053413">
    <property type="component" value="Unassembled WGS sequence"/>
</dbReference>
<evidence type="ECO:0000313" key="4">
    <source>
        <dbReference type="Proteomes" id="UP000053413"/>
    </source>
</evidence>
<dbReference type="InterPro" id="IPR036188">
    <property type="entry name" value="FAD/NAD-bd_sf"/>
</dbReference>
<dbReference type="InterPro" id="IPR006076">
    <property type="entry name" value="FAD-dep_OxRdtase"/>
</dbReference>
<sequence length="373" mass="38430">MVTSLGCDVAVLGAGVVGLSTAWLLARQGAAVTLLDSGTAGSGASLGAQGQLVPPSPELRPLWQRSLALYAELAERTGMPWDAEPPGTLVLSAPGAVDTSRARTFPDAEVLTGEELRTLEPALGPLVTAGLLLFEGRRIEPAAAVGALLAEAAGAGTALRLGLGPLRLEEAGASGWAFVRADGERFTAPRVVIAAGAGARALLAPLGLRVPLTSVSGRVLVTEPAPFTLDHVLAESVIGVPRSVALLAHQTPDGGLVLGGSWYPHDEAEPDDLAERILRRADELVPGVERLRITAQRGGLRPFLPDRAPVVDRLAPGLYGCFGHGGEGYIAGPGSADLLVGLLNAEQDGRAAPAAEQQALLAGFRFGRWKEPT</sequence>
<dbReference type="Gene3D" id="3.30.9.10">
    <property type="entry name" value="D-Amino Acid Oxidase, subunit A, domain 2"/>
    <property type="match status" value="1"/>
</dbReference>
<comment type="caution">
    <text evidence="3">The sequence shown here is derived from an EMBL/GenBank/DDBJ whole genome shotgun (WGS) entry which is preliminary data.</text>
</comment>
<evidence type="ECO:0000259" key="2">
    <source>
        <dbReference type="Pfam" id="PF01266"/>
    </source>
</evidence>
<dbReference type="GO" id="GO:0016491">
    <property type="term" value="F:oxidoreductase activity"/>
    <property type="evidence" value="ECO:0007669"/>
    <property type="project" value="UniProtKB-KW"/>
</dbReference>
<dbReference type="PANTHER" id="PTHR13847:SF289">
    <property type="entry name" value="GLYCINE OXIDASE"/>
    <property type="match status" value="1"/>
</dbReference>
<keyword evidence="1" id="KW-0560">Oxidoreductase</keyword>
<evidence type="ECO:0000256" key="1">
    <source>
        <dbReference type="ARBA" id="ARBA00023002"/>
    </source>
</evidence>
<dbReference type="GO" id="GO:0005737">
    <property type="term" value="C:cytoplasm"/>
    <property type="evidence" value="ECO:0007669"/>
    <property type="project" value="TreeGrafter"/>
</dbReference>
<dbReference type="SUPFAM" id="SSF51971">
    <property type="entry name" value="Nucleotide-binding domain"/>
    <property type="match status" value="1"/>
</dbReference>
<name>A0A0X3VIE7_STRVO</name>
<dbReference type="RefSeq" id="WP_059148736.1">
    <property type="nucleotide sequence ID" value="NZ_LLZJ01000412.1"/>
</dbReference>
<dbReference type="EMBL" id="LLZJ01000412">
    <property type="protein sequence ID" value="KUL44553.1"/>
    <property type="molecule type" value="Genomic_DNA"/>
</dbReference>
<dbReference type="Pfam" id="PF01266">
    <property type="entry name" value="DAO"/>
    <property type="match status" value="1"/>
</dbReference>
<dbReference type="AlphaFoldDB" id="A0A0X3VIE7"/>
<feature type="domain" description="FAD dependent oxidoreductase" evidence="2">
    <location>
        <begin position="8"/>
        <end position="340"/>
    </location>
</feature>
<dbReference type="PANTHER" id="PTHR13847">
    <property type="entry name" value="SARCOSINE DEHYDROGENASE-RELATED"/>
    <property type="match status" value="1"/>
</dbReference>